<proteinExistence type="predicted"/>
<sequence>MDRLVGTNIVKSCHVAISGEAIPGERKGSGRERSKGPALIAEKVLQICALTSLCSLSSSIWIATSYHLPDLSVLHFLYGGGGALQVSRLPGYSCSLVLTLSSPAPAALLDLSAERFRDGQALARLDVRLGRAGNVMLEKQIYFFWSFLLVLLGDAMK</sequence>
<gene>
    <name evidence="1" type="ORF">KFK09_003530</name>
</gene>
<organism evidence="1 2">
    <name type="scientific">Dendrobium nobile</name>
    <name type="common">Orchid</name>
    <dbReference type="NCBI Taxonomy" id="94219"/>
    <lineage>
        <taxon>Eukaryota</taxon>
        <taxon>Viridiplantae</taxon>
        <taxon>Streptophyta</taxon>
        <taxon>Embryophyta</taxon>
        <taxon>Tracheophyta</taxon>
        <taxon>Spermatophyta</taxon>
        <taxon>Magnoliopsida</taxon>
        <taxon>Liliopsida</taxon>
        <taxon>Asparagales</taxon>
        <taxon>Orchidaceae</taxon>
        <taxon>Epidendroideae</taxon>
        <taxon>Malaxideae</taxon>
        <taxon>Dendrobiinae</taxon>
        <taxon>Dendrobium</taxon>
    </lineage>
</organism>
<keyword evidence="2" id="KW-1185">Reference proteome</keyword>
<name>A0A8T3BXY5_DENNO</name>
<protein>
    <submittedName>
        <fullName evidence="1">Uncharacterized protein</fullName>
    </submittedName>
</protein>
<accession>A0A8T3BXY5</accession>
<dbReference type="Proteomes" id="UP000829196">
    <property type="component" value="Unassembled WGS sequence"/>
</dbReference>
<comment type="caution">
    <text evidence="1">The sequence shown here is derived from an EMBL/GenBank/DDBJ whole genome shotgun (WGS) entry which is preliminary data.</text>
</comment>
<dbReference type="AlphaFoldDB" id="A0A8T3BXY5"/>
<evidence type="ECO:0000313" key="1">
    <source>
        <dbReference type="EMBL" id="KAI0524166.1"/>
    </source>
</evidence>
<evidence type="ECO:0000313" key="2">
    <source>
        <dbReference type="Proteomes" id="UP000829196"/>
    </source>
</evidence>
<reference evidence="1" key="1">
    <citation type="journal article" date="2022" name="Front. Genet.">
        <title>Chromosome-Scale Assembly of the Dendrobium nobile Genome Provides Insights Into the Molecular Mechanism of the Biosynthesis of the Medicinal Active Ingredient of Dendrobium.</title>
        <authorList>
            <person name="Xu Q."/>
            <person name="Niu S.-C."/>
            <person name="Li K.-L."/>
            <person name="Zheng P.-J."/>
            <person name="Zhang X.-J."/>
            <person name="Jia Y."/>
            <person name="Liu Y."/>
            <person name="Niu Y.-X."/>
            <person name="Yu L.-H."/>
            <person name="Chen D.-F."/>
            <person name="Zhang G.-Q."/>
        </authorList>
    </citation>
    <scope>NUCLEOTIDE SEQUENCE</scope>
    <source>
        <tissue evidence="1">Leaf</tissue>
    </source>
</reference>
<dbReference type="EMBL" id="JAGYWB010000004">
    <property type="protein sequence ID" value="KAI0524166.1"/>
    <property type="molecule type" value="Genomic_DNA"/>
</dbReference>